<gene>
    <name evidence="2" type="ORF">OIDMADRAFT_139694</name>
</gene>
<feature type="compositionally biased region" description="Low complexity" evidence="1">
    <location>
        <begin position="1536"/>
        <end position="1550"/>
    </location>
</feature>
<accession>A0A0C3HFH3</accession>
<dbReference type="Gene3D" id="3.30.565.10">
    <property type="entry name" value="Histidine kinase-like ATPase, C-terminal domain"/>
    <property type="match status" value="1"/>
</dbReference>
<reference evidence="3" key="2">
    <citation type="submission" date="2015-01" db="EMBL/GenBank/DDBJ databases">
        <title>Evolutionary Origins and Diversification of the Mycorrhizal Mutualists.</title>
        <authorList>
            <consortium name="DOE Joint Genome Institute"/>
            <consortium name="Mycorrhizal Genomics Consortium"/>
            <person name="Kohler A."/>
            <person name="Kuo A."/>
            <person name="Nagy L.G."/>
            <person name="Floudas D."/>
            <person name="Copeland A."/>
            <person name="Barry K.W."/>
            <person name="Cichocki N."/>
            <person name="Veneault-Fourrey C."/>
            <person name="LaButti K."/>
            <person name="Lindquist E.A."/>
            <person name="Lipzen A."/>
            <person name="Lundell T."/>
            <person name="Morin E."/>
            <person name="Murat C."/>
            <person name="Riley R."/>
            <person name="Ohm R."/>
            <person name="Sun H."/>
            <person name="Tunlid A."/>
            <person name="Henrissat B."/>
            <person name="Grigoriev I.V."/>
            <person name="Hibbett D.S."/>
            <person name="Martin F."/>
        </authorList>
    </citation>
    <scope>NUCLEOTIDE SEQUENCE [LARGE SCALE GENOMIC DNA]</scope>
    <source>
        <strain evidence="3">Zn</strain>
    </source>
</reference>
<dbReference type="InterPro" id="IPR036890">
    <property type="entry name" value="HATPase_C_sf"/>
</dbReference>
<dbReference type="OrthoDB" id="1262810at2759"/>
<feature type="region of interest" description="Disordered" evidence="1">
    <location>
        <begin position="1393"/>
        <end position="1440"/>
    </location>
</feature>
<dbReference type="InParanoid" id="A0A0C3HFH3"/>
<proteinExistence type="predicted"/>
<dbReference type="SUPFAM" id="SSF55874">
    <property type="entry name" value="ATPase domain of HSP90 chaperone/DNA topoisomerase II/histidine kinase"/>
    <property type="match status" value="1"/>
</dbReference>
<dbReference type="NCBIfam" id="NF047352">
    <property type="entry name" value="P_loop_sacsin"/>
    <property type="match status" value="1"/>
</dbReference>
<reference evidence="2 3" key="1">
    <citation type="submission" date="2014-04" db="EMBL/GenBank/DDBJ databases">
        <authorList>
            <consortium name="DOE Joint Genome Institute"/>
            <person name="Kuo A."/>
            <person name="Martino E."/>
            <person name="Perotto S."/>
            <person name="Kohler A."/>
            <person name="Nagy L.G."/>
            <person name="Floudas D."/>
            <person name="Copeland A."/>
            <person name="Barry K.W."/>
            <person name="Cichocki N."/>
            <person name="Veneault-Fourrey C."/>
            <person name="LaButti K."/>
            <person name="Lindquist E.A."/>
            <person name="Lipzen A."/>
            <person name="Lundell T."/>
            <person name="Morin E."/>
            <person name="Murat C."/>
            <person name="Sun H."/>
            <person name="Tunlid A."/>
            <person name="Henrissat B."/>
            <person name="Grigoriev I.V."/>
            <person name="Hibbett D.S."/>
            <person name="Martin F."/>
            <person name="Nordberg H.P."/>
            <person name="Cantor M.N."/>
            <person name="Hua S.X."/>
        </authorList>
    </citation>
    <scope>NUCLEOTIDE SEQUENCE [LARGE SCALE GENOMIC DNA]</scope>
    <source>
        <strain evidence="2 3">Zn</strain>
    </source>
</reference>
<evidence type="ECO:0000256" key="1">
    <source>
        <dbReference type="SAM" id="MobiDB-lite"/>
    </source>
</evidence>
<evidence type="ECO:0008006" key="4">
    <source>
        <dbReference type="Google" id="ProtNLM"/>
    </source>
</evidence>
<keyword evidence="3" id="KW-1185">Reference proteome</keyword>
<feature type="compositionally biased region" description="Pro residues" evidence="1">
    <location>
        <begin position="1490"/>
        <end position="1504"/>
    </location>
</feature>
<feature type="region of interest" description="Disordered" evidence="1">
    <location>
        <begin position="1480"/>
        <end position="1516"/>
    </location>
</feature>
<dbReference type="PANTHER" id="PTHR32387">
    <property type="entry name" value="WU:FJ29H11"/>
    <property type="match status" value="1"/>
</dbReference>
<feature type="compositionally biased region" description="Polar residues" evidence="1">
    <location>
        <begin position="1393"/>
        <end position="1404"/>
    </location>
</feature>
<dbReference type="InterPro" id="IPR052957">
    <property type="entry name" value="Auxin_embryo_med"/>
</dbReference>
<protein>
    <recommendedName>
        <fullName evidence="4">Protein NO VEIN C-terminal domain-containing protein</fullName>
    </recommendedName>
</protein>
<dbReference type="PANTHER" id="PTHR32387:SF0">
    <property type="entry name" value="PROTEIN NO VEIN"/>
    <property type="match status" value="1"/>
</dbReference>
<sequence length="1777" mass="200384">METPQEFIEEIARSKGSFTELFRQQADEEARQGRRGMLQAIQGAEEIRRDLSKSLDIISADLYTSRARFLMEVIQNADDNQYLASAIPTLRLSISPQLVKIEGNEIGFTKENVRALCRIGQSSKPSGQGYTGEKGIGFKSVFKIAERAHIRSPPYYFQLDKARMLGMITPLWDDEYFATHSQEHQTTIILDQICDTSTDFATALKHDIETIHPTVILFLRRLERLQITLSPSPSQNGAIISKRFRRYTNNALSGIMTLENEDSGTREHFYKLKYTSSFNGTEKRRLNLSQTDIVLAFPVELVSNMWVPKPTQLHTYAYLPLGNFGFKFIIQADFLTTSNRQSVDEDSSWNANIARAIPQAFVNAVSNFNRISSDSTQLVQLAKTWPLFLKGASDAPSPYWRNIQNSIVQLLKENNIIQTRSGSYASPRSLMFLSWAKSRDGEPMFGSDNDYVSSAYPPSVSLVLVNLGVRFPDSEWVSKKLKDLQRSDSLHGTSRSSAWYSDLAKVILSPGKSTWHSTYISELRNIPLIPLSDGQWSVAPTASNPIYFPQSLGARIPSGLPLTLVEEEAVRCEHRRELFELLGVKDCDASNIVKEIISYHERFTSATRIDIVGHAKYLYHVQDKLKRDDMKNIYFAAANKRRFYKGYCLYMEDLPSRELAELFSTYEDAPILDSDYFQDFNGMEKRFFIIWLKATADIATVPRFKTQWGALHADFRWLLNNRNDHVLGIIRQYWDTYGSQVTSPIRREIADHSFLCQTQNAVPLRQCFIPLPDLVEHSREFCGSDSCSFLTLSGGLPSDWRFLAEFDVGTEDNLDFYLWILRQPGFKANPSVERAKKLYLEIQSRAGSNAEKAKARAEFRQNVIAIPGGTFVSSENCVYYAPQGFRTKPSLFQIYGGELSDLFRNILCISFASSTETLEYLGQLRSNSHSTMQAVLRVYKYIQDYFPAAIINPGTRVIAIPSESGALEWKTPSECVWDDSEFSQNGLQLQSKIAMRQITEQHDLSVALFFTSVVKLQNAGINELLGDLTLMQQDGSDDPATVFRLYERIEVYRRSSPDKIKHAFQTNPLVFLRGYNGDRGQWLKLADCVWSGTILRTKQALLNTLGQYRGLFRDTLDVPNVTLEMLVQGFLGTSDAPTEDNIAYSRELLLDISRKRETESELRPLKDAKCWPCRLPTDEVDFCTIGEFYVNDRQNLFDVFKESQTFLDLNFDDSRRVRDLLRKLGCLFLSEQVTVDTEAHQPLQIDQGLSQNYQRRADALNKYFEHNECRSTYDLVTLLQGAKVWISPNIKTHYHLLASGSSSRICTVTRVEGGSCVRINNIGEDREPSLDIYLSSDTSKRDCALVTDFPNQLIEALQIRPHDAVAELYQYLEVPFQSLDALLVRKGIVGEVPSSSTNLGTSGSDEADADEPSYHAHQSQSREVILPSASPERRPSATPLAAPMGQLLTPLAAATGQAAQSSQPPSNPDFVSRISAIQSPFRNPFAPSNLPTPPEGPDEAPPTEPVTTAGLYSTSNRGQNIDRLQRLAQNSSTGHNVSINNTSSTTNTPSAGAFDMTELGSALEDAQASVAPSAQVSIQSARRPRPMLVPNRNQEERARDFEIGFLGEYYVFMVLRDRLGLPNFTGPVHWTSSLRTRAGFTNCADAPSDFTYQDMEGALTRHLQQMQFPYTKPTWLDTVLNDGNKPTYLLEVKSTPYEDPTTRFFLSGHQHALAKRLQVTSTQPTQIYAIVRVSGLNSLEDGMSHEPRWRIYLDPYSLGEAGFMHIYAPTYTVTAVR</sequence>
<evidence type="ECO:0000313" key="3">
    <source>
        <dbReference type="Proteomes" id="UP000054321"/>
    </source>
</evidence>
<evidence type="ECO:0000313" key="2">
    <source>
        <dbReference type="EMBL" id="KIN06966.1"/>
    </source>
</evidence>
<dbReference type="STRING" id="913774.A0A0C3HFH3"/>
<organism evidence="2 3">
    <name type="scientific">Oidiodendron maius (strain Zn)</name>
    <dbReference type="NCBI Taxonomy" id="913774"/>
    <lineage>
        <taxon>Eukaryota</taxon>
        <taxon>Fungi</taxon>
        <taxon>Dikarya</taxon>
        <taxon>Ascomycota</taxon>
        <taxon>Pezizomycotina</taxon>
        <taxon>Leotiomycetes</taxon>
        <taxon>Leotiomycetes incertae sedis</taxon>
        <taxon>Myxotrichaceae</taxon>
        <taxon>Oidiodendron</taxon>
    </lineage>
</organism>
<dbReference type="EMBL" id="KN832870">
    <property type="protein sequence ID" value="KIN06966.1"/>
    <property type="molecule type" value="Genomic_DNA"/>
</dbReference>
<dbReference type="Proteomes" id="UP000054321">
    <property type="component" value="Unassembled WGS sequence"/>
</dbReference>
<name>A0A0C3HFH3_OIDMZ</name>
<dbReference type="HOGENOM" id="CLU_000570_3_0_1"/>
<feature type="region of interest" description="Disordered" evidence="1">
    <location>
        <begin position="1531"/>
        <end position="1554"/>
    </location>
</feature>